<dbReference type="STRING" id="234267.Acid_3290"/>
<dbReference type="Pfam" id="PF00512">
    <property type="entry name" value="HisKA"/>
    <property type="match status" value="1"/>
</dbReference>
<protein>
    <recommendedName>
        <fullName evidence="2">histidine kinase</fullName>
        <ecNumber evidence="2">2.7.13.3</ecNumber>
    </recommendedName>
</protein>
<dbReference type="EMBL" id="CP000473">
    <property type="protein sequence ID" value="ABJ84267.1"/>
    <property type="molecule type" value="Genomic_DNA"/>
</dbReference>
<feature type="domain" description="Histidine kinase" evidence="8">
    <location>
        <begin position="225"/>
        <end position="444"/>
    </location>
</feature>
<keyword evidence="4" id="KW-0902">Two-component regulatory system</keyword>
<dbReference type="SUPFAM" id="SSF47384">
    <property type="entry name" value="Homodimeric domain of signal transducing histidine kinase"/>
    <property type="match status" value="1"/>
</dbReference>
<evidence type="ECO:0000256" key="6">
    <source>
        <dbReference type="SAM" id="Coils"/>
    </source>
</evidence>
<feature type="coiled-coil region" evidence="6">
    <location>
        <begin position="180"/>
        <end position="218"/>
    </location>
</feature>
<dbReference type="SMART" id="SM00387">
    <property type="entry name" value="HATPase_c"/>
    <property type="match status" value="1"/>
</dbReference>
<evidence type="ECO:0000259" key="8">
    <source>
        <dbReference type="PROSITE" id="PS50109"/>
    </source>
</evidence>
<dbReference type="CDD" id="cd17546">
    <property type="entry name" value="REC_hyHK_CKI1_RcsC-like"/>
    <property type="match status" value="1"/>
</dbReference>
<dbReference type="OrthoDB" id="569347at2"/>
<keyword evidence="7" id="KW-0472">Membrane</keyword>
<evidence type="ECO:0000259" key="9">
    <source>
        <dbReference type="PROSITE" id="PS50110"/>
    </source>
</evidence>
<dbReference type="AlphaFoldDB" id="Q021V8"/>
<dbReference type="InterPro" id="IPR003661">
    <property type="entry name" value="HisK_dim/P_dom"/>
</dbReference>
<keyword evidence="6" id="KW-0175">Coiled coil</keyword>
<dbReference type="InterPro" id="IPR036890">
    <property type="entry name" value="HATPase_C_sf"/>
</dbReference>
<dbReference type="SUPFAM" id="SSF52172">
    <property type="entry name" value="CheY-like"/>
    <property type="match status" value="1"/>
</dbReference>
<dbReference type="Pfam" id="PF02518">
    <property type="entry name" value="HATPase_c"/>
    <property type="match status" value="1"/>
</dbReference>
<dbReference type="eggNOG" id="COG2205">
    <property type="taxonomic scope" value="Bacteria"/>
</dbReference>
<dbReference type="Gene3D" id="3.30.565.10">
    <property type="entry name" value="Histidine kinase-like ATPase, C-terminal domain"/>
    <property type="match status" value="1"/>
</dbReference>
<keyword evidence="7" id="KW-1133">Transmembrane helix</keyword>
<dbReference type="PANTHER" id="PTHR45339">
    <property type="entry name" value="HYBRID SIGNAL TRANSDUCTION HISTIDINE KINASE J"/>
    <property type="match status" value="1"/>
</dbReference>
<gene>
    <name evidence="10" type="ordered locus">Acid_3290</name>
</gene>
<dbReference type="InterPro" id="IPR036097">
    <property type="entry name" value="HisK_dim/P_sf"/>
</dbReference>
<reference evidence="10" key="1">
    <citation type="submission" date="2006-10" db="EMBL/GenBank/DDBJ databases">
        <title>Complete sequence of Solibacter usitatus Ellin6076.</title>
        <authorList>
            <consortium name="US DOE Joint Genome Institute"/>
            <person name="Copeland A."/>
            <person name="Lucas S."/>
            <person name="Lapidus A."/>
            <person name="Barry K."/>
            <person name="Detter J.C."/>
            <person name="Glavina del Rio T."/>
            <person name="Hammon N."/>
            <person name="Israni S."/>
            <person name="Dalin E."/>
            <person name="Tice H."/>
            <person name="Pitluck S."/>
            <person name="Thompson L.S."/>
            <person name="Brettin T."/>
            <person name="Bruce D."/>
            <person name="Han C."/>
            <person name="Tapia R."/>
            <person name="Gilna P."/>
            <person name="Schmutz J."/>
            <person name="Larimer F."/>
            <person name="Land M."/>
            <person name="Hauser L."/>
            <person name="Kyrpides N."/>
            <person name="Mikhailova N."/>
            <person name="Janssen P.H."/>
            <person name="Kuske C.R."/>
            <person name="Richardson P."/>
        </authorList>
    </citation>
    <scope>NUCLEOTIDE SEQUENCE</scope>
    <source>
        <strain evidence="10">Ellin6076</strain>
    </source>
</reference>
<keyword evidence="3 5" id="KW-0597">Phosphoprotein</keyword>
<feature type="transmembrane region" description="Helical" evidence="7">
    <location>
        <begin position="52"/>
        <end position="70"/>
    </location>
</feature>
<evidence type="ECO:0000256" key="7">
    <source>
        <dbReference type="SAM" id="Phobius"/>
    </source>
</evidence>
<dbReference type="InterPro" id="IPR003594">
    <property type="entry name" value="HATPase_dom"/>
</dbReference>
<dbReference type="PROSITE" id="PS50109">
    <property type="entry name" value="HIS_KIN"/>
    <property type="match status" value="1"/>
</dbReference>
<accession>Q021V8</accession>
<evidence type="ECO:0000256" key="4">
    <source>
        <dbReference type="ARBA" id="ARBA00023012"/>
    </source>
</evidence>
<dbReference type="PANTHER" id="PTHR45339:SF1">
    <property type="entry name" value="HYBRID SIGNAL TRANSDUCTION HISTIDINE KINASE J"/>
    <property type="match status" value="1"/>
</dbReference>
<dbReference type="EC" id="2.7.13.3" evidence="2"/>
<feature type="transmembrane region" description="Helical" evidence="7">
    <location>
        <begin position="82"/>
        <end position="100"/>
    </location>
</feature>
<dbReference type="eggNOG" id="COG0745">
    <property type="taxonomic scope" value="Bacteria"/>
</dbReference>
<evidence type="ECO:0000256" key="2">
    <source>
        <dbReference type="ARBA" id="ARBA00012438"/>
    </source>
</evidence>
<evidence type="ECO:0000256" key="3">
    <source>
        <dbReference type="ARBA" id="ARBA00022553"/>
    </source>
</evidence>
<dbReference type="KEGG" id="sus:Acid_3290"/>
<dbReference type="HOGENOM" id="CLU_000445_114_75_0"/>
<keyword evidence="7" id="KW-0812">Transmembrane</keyword>
<organism evidence="10">
    <name type="scientific">Solibacter usitatus (strain Ellin6076)</name>
    <dbReference type="NCBI Taxonomy" id="234267"/>
    <lineage>
        <taxon>Bacteria</taxon>
        <taxon>Pseudomonadati</taxon>
        <taxon>Acidobacteriota</taxon>
        <taxon>Terriglobia</taxon>
        <taxon>Bryobacterales</taxon>
        <taxon>Solibacteraceae</taxon>
        <taxon>Candidatus Solibacter</taxon>
    </lineage>
</organism>
<sequence>MIQRVRLVIGLRGSLAADQTARMLHVLLATLLLWMAAGFVSTIPFAPMSFPRIFNSLVLEVCYATALVLLRLGHFRRASRAYLAGTWIWATLVCSSYGGVRSPGALLYVSMPASAAWLLGSTAAIRTAGGCLLSALVFTVLEMTHGLPLQRMATPLGTWNIVVQAVLINAIPVGEIIGRLRETLQELQRHQQHLASLVDQRTQQVVEARDQAESANRAKSAFLANMSHELRTPLSVILASSDLLNESDPTPDQREDIARISHSGKHLLGLIDDVLDVAKIEAGKEDLAIAASDLISTVRTVVEMMRVRAEEKCLSLVYYQAPDVPRYVRVDAPKLRQILINLLGNAIKFTRKGTVKLQLSAKTGAEPGLARFSFDIEDSGVGMPQHHLGRIFEPFEVSNPGPQTGTGLGLTITQRFVELMGGTLVVKSDVGRGSRFEVELPLELAKESETYGAELAPGHAFILESGQPEWRVLIVEDDLESATVLRKMLTRAGFQVRVADNGALGIEAFQEWRPHFIWMDLDLAEASGTEATRRIRLLDGGADVKIAAITAAADASDRDEVMHAGFDDFTFKPFRQTTIFFCIARHLGVRYASSEGAGNESRQQAGGRPG</sequence>
<feature type="transmembrane region" description="Helical" evidence="7">
    <location>
        <begin position="115"/>
        <end position="141"/>
    </location>
</feature>
<dbReference type="PRINTS" id="PR00344">
    <property type="entry name" value="BCTRLSENSOR"/>
</dbReference>
<proteinExistence type="predicted"/>
<feature type="domain" description="Response regulatory" evidence="9">
    <location>
        <begin position="471"/>
        <end position="587"/>
    </location>
</feature>
<dbReference type="Gene3D" id="3.40.50.2300">
    <property type="match status" value="1"/>
</dbReference>
<dbReference type="InterPro" id="IPR005467">
    <property type="entry name" value="His_kinase_dom"/>
</dbReference>
<dbReference type="InterPro" id="IPR001789">
    <property type="entry name" value="Sig_transdc_resp-reg_receiver"/>
</dbReference>
<dbReference type="SMART" id="SM00448">
    <property type="entry name" value="REC"/>
    <property type="match status" value="1"/>
</dbReference>
<feature type="transmembrane region" description="Helical" evidence="7">
    <location>
        <begin position="21"/>
        <end position="46"/>
    </location>
</feature>
<dbReference type="CDD" id="cd16922">
    <property type="entry name" value="HATPase_EvgS-ArcB-TorS-like"/>
    <property type="match status" value="1"/>
</dbReference>
<dbReference type="CDD" id="cd00082">
    <property type="entry name" value="HisKA"/>
    <property type="match status" value="1"/>
</dbReference>
<dbReference type="Gene3D" id="1.10.287.130">
    <property type="match status" value="1"/>
</dbReference>
<dbReference type="InParanoid" id="Q021V8"/>
<dbReference type="SMART" id="SM00388">
    <property type="entry name" value="HisKA"/>
    <property type="match status" value="1"/>
</dbReference>
<keyword evidence="10" id="KW-0808">Transferase</keyword>
<evidence type="ECO:0000256" key="5">
    <source>
        <dbReference type="PROSITE-ProRule" id="PRU00169"/>
    </source>
</evidence>
<evidence type="ECO:0000256" key="1">
    <source>
        <dbReference type="ARBA" id="ARBA00000085"/>
    </source>
</evidence>
<evidence type="ECO:0000313" key="10">
    <source>
        <dbReference type="EMBL" id="ABJ84267.1"/>
    </source>
</evidence>
<dbReference type="InterPro" id="IPR004358">
    <property type="entry name" value="Sig_transdc_His_kin-like_C"/>
</dbReference>
<dbReference type="Pfam" id="PF00072">
    <property type="entry name" value="Response_reg"/>
    <property type="match status" value="1"/>
</dbReference>
<keyword evidence="10" id="KW-0418">Kinase</keyword>
<feature type="modified residue" description="4-aspartylphosphate" evidence="5">
    <location>
        <position position="520"/>
    </location>
</feature>
<dbReference type="InterPro" id="IPR011006">
    <property type="entry name" value="CheY-like_superfamily"/>
</dbReference>
<dbReference type="PROSITE" id="PS50110">
    <property type="entry name" value="RESPONSE_REGULATORY"/>
    <property type="match status" value="1"/>
</dbReference>
<name>Q021V8_SOLUE</name>
<dbReference type="GO" id="GO:0000155">
    <property type="term" value="F:phosphorelay sensor kinase activity"/>
    <property type="evidence" value="ECO:0007669"/>
    <property type="project" value="InterPro"/>
</dbReference>
<comment type="catalytic activity">
    <reaction evidence="1">
        <text>ATP + protein L-histidine = ADP + protein N-phospho-L-histidine.</text>
        <dbReference type="EC" id="2.7.13.3"/>
    </reaction>
</comment>
<dbReference type="SUPFAM" id="SSF55874">
    <property type="entry name" value="ATPase domain of HSP90 chaperone/DNA topoisomerase II/histidine kinase"/>
    <property type="match status" value="1"/>
</dbReference>